<feature type="domain" description="EF-hand" evidence="4">
    <location>
        <begin position="64"/>
        <end position="99"/>
    </location>
</feature>
<dbReference type="PANTHER" id="PTHR23048">
    <property type="entry name" value="MYOSIN LIGHT CHAIN 1, 3"/>
    <property type="match status" value="1"/>
</dbReference>
<dbReference type="EMBL" id="MU002141">
    <property type="protein sequence ID" value="KAF2789392.1"/>
    <property type="molecule type" value="Genomic_DNA"/>
</dbReference>
<dbReference type="GO" id="GO:0016460">
    <property type="term" value="C:myosin II complex"/>
    <property type="evidence" value="ECO:0007669"/>
    <property type="project" value="TreeGrafter"/>
</dbReference>
<dbReference type="CDD" id="cd00051">
    <property type="entry name" value="EFh"/>
    <property type="match status" value="1"/>
</dbReference>
<evidence type="ECO:0000256" key="1">
    <source>
        <dbReference type="ARBA" id="ARBA00020786"/>
    </source>
</evidence>
<keyword evidence="2" id="KW-0677">Repeat</keyword>
<accession>A0A6A6WZ71</accession>
<dbReference type="InterPro" id="IPR002048">
    <property type="entry name" value="EF_hand_dom"/>
</dbReference>
<evidence type="ECO:0000259" key="4">
    <source>
        <dbReference type="PROSITE" id="PS50222"/>
    </source>
</evidence>
<dbReference type="Pfam" id="PF13499">
    <property type="entry name" value="EF-hand_7"/>
    <property type="match status" value="1"/>
</dbReference>
<name>A0A6A6WZ71_9PLEO</name>
<evidence type="ECO:0000313" key="6">
    <source>
        <dbReference type="Proteomes" id="UP000799757"/>
    </source>
</evidence>
<dbReference type="InterPro" id="IPR018247">
    <property type="entry name" value="EF_Hand_1_Ca_BS"/>
</dbReference>
<gene>
    <name evidence="5" type="ORF">K505DRAFT_313260</name>
</gene>
<evidence type="ECO:0000256" key="2">
    <source>
        <dbReference type="ARBA" id="ARBA00022737"/>
    </source>
</evidence>
<keyword evidence="6" id="KW-1185">Reference proteome</keyword>
<feature type="domain" description="EF-hand" evidence="4">
    <location>
        <begin position="173"/>
        <end position="208"/>
    </location>
</feature>
<dbReference type="Pfam" id="PF13405">
    <property type="entry name" value="EF-hand_6"/>
    <property type="match status" value="1"/>
</dbReference>
<evidence type="ECO:0000256" key="3">
    <source>
        <dbReference type="ARBA" id="ARBA00022837"/>
    </source>
</evidence>
<dbReference type="SUPFAM" id="SSF47473">
    <property type="entry name" value="EF-hand"/>
    <property type="match status" value="1"/>
</dbReference>
<dbReference type="SMART" id="SM00054">
    <property type="entry name" value="EFh"/>
    <property type="match status" value="3"/>
</dbReference>
<reference evidence="5" key="1">
    <citation type="journal article" date="2020" name="Stud. Mycol.">
        <title>101 Dothideomycetes genomes: a test case for predicting lifestyles and emergence of pathogens.</title>
        <authorList>
            <person name="Haridas S."/>
            <person name="Albert R."/>
            <person name="Binder M."/>
            <person name="Bloem J."/>
            <person name="Labutti K."/>
            <person name="Salamov A."/>
            <person name="Andreopoulos B."/>
            <person name="Baker S."/>
            <person name="Barry K."/>
            <person name="Bills G."/>
            <person name="Bluhm B."/>
            <person name="Cannon C."/>
            <person name="Castanera R."/>
            <person name="Culley D."/>
            <person name="Daum C."/>
            <person name="Ezra D."/>
            <person name="Gonzalez J."/>
            <person name="Henrissat B."/>
            <person name="Kuo A."/>
            <person name="Liang C."/>
            <person name="Lipzen A."/>
            <person name="Lutzoni F."/>
            <person name="Magnuson J."/>
            <person name="Mondo S."/>
            <person name="Nolan M."/>
            <person name="Ohm R."/>
            <person name="Pangilinan J."/>
            <person name="Park H.-J."/>
            <person name="Ramirez L."/>
            <person name="Alfaro M."/>
            <person name="Sun H."/>
            <person name="Tritt A."/>
            <person name="Yoshinaga Y."/>
            <person name="Zwiers L.-H."/>
            <person name="Turgeon B."/>
            <person name="Goodwin S."/>
            <person name="Spatafora J."/>
            <person name="Crous P."/>
            <person name="Grigoriev I."/>
        </authorList>
    </citation>
    <scope>NUCLEOTIDE SEQUENCE</scope>
    <source>
        <strain evidence="5">CBS 109.77</strain>
    </source>
</reference>
<evidence type="ECO:0000313" key="5">
    <source>
        <dbReference type="EMBL" id="KAF2789392.1"/>
    </source>
</evidence>
<organism evidence="5 6">
    <name type="scientific">Melanomma pulvis-pyrius CBS 109.77</name>
    <dbReference type="NCBI Taxonomy" id="1314802"/>
    <lineage>
        <taxon>Eukaryota</taxon>
        <taxon>Fungi</taxon>
        <taxon>Dikarya</taxon>
        <taxon>Ascomycota</taxon>
        <taxon>Pezizomycotina</taxon>
        <taxon>Dothideomycetes</taxon>
        <taxon>Pleosporomycetidae</taxon>
        <taxon>Pleosporales</taxon>
        <taxon>Melanommataceae</taxon>
        <taxon>Melanomma</taxon>
    </lineage>
</organism>
<dbReference type="InterPro" id="IPR011992">
    <property type="entry name" value="EF-hand-dom_pair"/>
</dbReference>
<dbReference type="OrthoDB" id="343296at2759"/>
<dbReference type="Proteomes" id="UP000799757">
    <property type="component" value="Unassembled WGS sequence"/>
</dbReference>
<dbReference type="PROSITE" id="PS50222">
    <property type="entry name" value="EF_HAND_2"/>
    <property type="match status" value="3"/>
</dbReference>
<dbReference type="Gene3D" id="1.10.238.10">
    <property type="entry name" value="EF-hand"/>
    <property type="match status" value="2"/>
</dbReference>
<dbReference type="InterPro" id="IPR050230">
    <property type="entry name" value="CALM/Myosin/TropC-like"/>
</dbReference>
<dbReference type="PANTHER" id="PTHR23048:SF0">
    <property type="entry name" value="CALMODULIN LIKE 3"/>
    <property type="match status" value="1"/>
</dbReference>
<proteinExistence type="predicted"/>
<dbReference type="AlphaFoldDB" id="A0A6A6WZ71"/>
<protein>
    <recommendedName>
        <fullName evidence="1">Calmodulin</fullName>
    </recommendedName>
</protein>
<dbReference type="GO" id="GO:0005509">
    <property type="term" value="F:calcium ion binding"/>
    <property type="evidence" value="ECO:0007669"/>
    <property type="project" value="InterPro"/>
</dbReference>
<dbReference type="FunFam" id="1.10.238.10:FF:000001">
    <property type="entry name" value="Calmodulin 1"/>
    <property type="match status" value="1"/>
</dbReference>
<feature type="domain" description="EF-hand" evidence="4">
    <location>
        <begin position="137"/>
        <end position="172"/>
    </location>
</feature>
<keyword evidence="3" id="KW-0106">Calcium</keyword>
<sequence length="254" mass="28028">MDNPGLRFDLPLIAEGGHVRFGHDSKKLWDATQMTFNVVETLDAFVKNKMMRKNTIVTDWLTPEKAAECREGFRKFDKDGNGFLDMEELISVLQATGRTYSNAEVQMAIDSITGTTGGTGLTFEQFAAVLQVKMTSDTQNRIRARFQLFDADNTGDISFEELRACLQGIDGLLTSSELTEMMNKCDTNKDGIISYEEFVSMVPTMMSSTTLDVNQSLWDIMSPAKPTSTVVGGFGWGDAKGAGVQVQVNEVQAQ</sequence>
<dbReference type="PROSITE" id="PS00018">
    <property type="entry name" value="EF_HAND_1"/>
    <property type="match status" value="3"/>
</dbReference>